<evidence type="ECO:0000313" key="3">
    <source>
        <dbReference type="Proteomes" id="UP000549394"/>
    </source>
</evidence>
<dbReference type="Gene3D" id="3.40.50.1580">
    <property type="entry name" value="Nucleoside phosphorylase domain"/>
    <property type="match status" value="1"/>
</dbReference>
<dbReference type="PANTHER" id="PTHR47705">
    <property type="entry name" value="AGAP000321-PA"/>
    <property type="match status" value="1"/>
</dbReference>
<dbReference type="GO" id="GO:0003824">
    <property type="term" value="F:catalytic activity"/>
    <property type="evidence" value="ECO:0007669"/>
    <property type="project" value="InterPro"/>
</dbReference>
<reference evidence="2 3" key="1">
    <citation type="submission" date="2020-08" db="EMBL/GenBank/DDBJ databases">
        <authorList>
            <person name="Hejnol A."/>
        </authorList>
    </citation>
    <scope>NUCLEOTIDE SEQUENCE [LARGE SCALE GENOMIC DNA]</scope>
</reference>
<proteinExistence type="predicted"/>
<dbReference type="Proteomes" id="UP000549394">
    <property type="component" value="Unassembled WGS sequence"/>
</dbReference>
<name>A0A7I8V8W0_9ANNE</name>
<dbReference type="OrthoDB" id="1577640at2759"/>
<dbReference type="InterPro" id="IPR035994">
    <property type="entry name" value="Nucleoside_phosphorylase_sf"/>
</dbReference>
<evidence type="ECO:0000313" key="2">
    <source>
        <dbReference type="EMBL" id="CAD5112115.1"/>
    </source>
</evidence>
<sequence>MNYNRSPQTMRTPGMEVVVKYIQTDDVELTMVSLERLPKDAVSAMSIKFAGKQSYSGIVIVKDKTIPDDRRPDTIRRFTTFMQQKNQSGDSHREARSIRFWFANNNYNAIEKEDIADNLFDDLLVPENFPKDYLRYILFMAKLLQKYIELDKMELEWRKAKDHEVDEAAYEMSAPRLDSSMNIGAGTSQTSQSGQILHKPPDQLQDRHQSDLLHVTLNQSSFDEDGSSEFSTMKIGPKMILDKKVFVSKKGFEILGLIRQYQVVKVLEDAFPNSVSVEHVAKCCAPVSSDADKYDRNLCKWRIRAKVTMDVLSRKGIIKEIGVKTGKYIRAVEQASAPASSAAAAVAEAEALAAADANSANERGNRNKGSLNRQPSFKARALQIDEFAGETHHVNNIPILPTDEQPTVAVVTLLFEEKMAIDALLSNRKTYVRAKVTGEGQVYTIGKVGRLRVVTTKLSRVSGRGAIVAAGNTITRLLGTFSKLQHTLIIGVGGGVPVHDGSNFPREGDVVVSRRSFDDGPLYTHVSTIDRTEDGEIAYSQRTWKASDPILEDKIKNLDEGLFSLYVEDVLNFFESRRETRFYKPVSAPPPQVFHGLVGASKFLLHDQQYLMDYASKFQLKAMDAGFGAVFESLEGSRHESFLIIRGISDLVNGNKRNEWQQYAAVLAACYARLLLEELQPTQPSPVKKVPKKLFEFDTRQNPSSPTYV</sequence>
<dbReference type="SUPFAM" id="SSF53167">
    <property type="entry name" value="Purine and uridine phosphorylases"/>
    <property type="match status" value="1"/>
</dbReference>
<accession>A0A7I8V8W0</accession>
<protein>
    <submittedName>
        <fullName evidence="2">DgyrCDS1356</fullName>
    </submittedName>
</protein>
<evidence type="ECO:0000256" key="1">
    <source>
        <dbReference type="SAM" id="MobiDB-lite"/>
    </source>
</evidence>
<gene>
    <name evidence="2" type="ORF">DGYR_LOCUS1315</name>
</gene>
<dbReference type="EMBL" id="CAJFCJ010000002">
    <property type="protein sequence ID" value="CAD5112115.1"/>
    <property type="molecule type" value="Genomic_DNA"/>
</dbReference>
<dbReference type="AlphaFoldDB" id="A0A7I8V8W0"/>
<feature type="region of interest" description="Disordered" evidence="1">
    <location>
        <begin position="183"/>
        <end position="202"/>
    </location>
</feature>
<comment type="caution">
    <text evidence="2">The sequence shown here is derived from an EMBL/GenBank/DDBJ whole genome shotgun (WGS) entry which is preliminary data.</text>
</comment>
<dbReference type="GO" id="GO:0009116">
    <property type="term" value="P:nucleoside metabolic process"/>
    <property type="evidence" value="ECO:0007669"/>
    <property type="project" value="InterPro"/>
</dbReference>
<dbReference type="PANTHER" id="PTHR47705:SF1">
    <property type="entry name" value="PNP_UDP_1 DOMAIN-CONTAINING PROTEIN"/>
    <property type="match status" value="1"/>
</dbReference>
<keyword evidence="3" id="KW-1185">Reference proteome</keyword>
<organism evidence="2 3">
    <name type="scientific">Dimorphilus gyrociliatus</name>
    <dbReference type="NCBI Taxonomy" id="2664684"/>
    <lineage>
        <taxon>Eukaryota</taxon>
        <taxon>Metazoa</taxon>
        <taxon>Spiralia</taxon>
        <taxon>Lophotrochozoa</taxon>
        <taxon>Annelida</taxon>
        <taxon>Polychaeta</taxon>
        <taxon>Polychaeta incertae sedis</taxon>
        <taxon>Dinophilidae</taxon>
        <taxon>Dimorphilus</taxon>
    </lineage>
</organism>
<feature type="compositionally biased region" description="Polar residues" evidence="1">
    <location>
        <begin position="183"/>
        <end position="195"/>
    </location>
</feature>